<evidence type="ECO:0000313" key="2">
    <source>
        <dbReference type="Proteomes" id="UP000557392"/>
    </source>
</evidence>
<evidence type="ECO:0000313" key="1">
    <source>
        <dbReference type="EMBL" id="MBB4098262.1"/>
    </source>
</evidence>
<gene>
    <name evidence="1" type="ORF">GGR46_001795</name>
</gene>
<organism evidence="1 2">
    <name type="scientific">Sphingomonas kyeonggiensis</name>
    <dbReference type="NCBI Taxonomy" id="1268553"/>
    <lineage>
        <taxon>Bacteria</taxon>
        <taxon>Pseudomonadati</taxon>
        <taxon>Pseudomonadota</taxon>
        <taxon>Alphaproteobacteria</taxon>
        <taxon>Sphingomonadales</taxon>
        <taxon>Sphingomonadaceae</taxon>
        <taxon>Sphingomonas</taxon>
    </lineage>
</organism>
<dbReference type="EMBL" id="JACIEH010000001">
    <property type="protein sequence ID" value="MBB4098262.1"/>
    <property type="molecule type" value="Genomic_DNA"/>
</dbReference>
<proteinExistence type="predicted"/>
<keyword evidence="2" id="KW-1185">Reference proteome</keyword>
<reference evidence="1 2" key="1">
    <citation type="submission" date="2020-08" db="EMBL/GenBank/DDBJ databases">
        <title>Genomic Encyclopedia of Type Strains, Phase IV (KMG-IV): sequencing the most valuable type-strain genomes for metagenomic binning, comparative biology and taxonomic classification.</title>
        <authorList>
            <person name="Goeker M."/>
        </authorList>
    </citation>
    <scope>NUCLEOTIDE SEQUENCE [LARGE SCALE GENOMIC DNA]</scope>
    <source>
        <strain evidence="1 2">DSM 101806</strain>
    </source>
</reference>
<accession>A0A7W6JRK1</accession>
<dbReference type="RefSeq" id="WP_183996568.1">
    <property type="nucleotide sequence ID" value="NZ_JACIEH010000001.1"/>
</dbReference>
<comment type="caution">
    <text evidence="1">The sequence shown here is derived from an EMBL/GenBank/DDBJ whole genome shotgun (WGS) entry which is preliminary data.</text>
</comment>
<protein>
    <submittedName>
        <fullName evidence="1">Uncharacterized protein</fullName>
    </submittedName>
</protein>
<name>A0A7W6JRK1_9SPHN</name>
<sequence length="168" mass="17297">MPHLKQIGDHRCGPRCACRQVSADQPRPEILPADTTDRRSEVATLAHDFGNLLQVAASALGQIERSFDPARDAALCALSQAGTAALVRAGVLSRALLGQRPGTAPEPILPAQALAAIAPLLALAAGRQFAERNGGWVEIDSTPGKGTAITIGLPGAAVAYPHSNGDQG</sequence>
<dbReference type="Proteomes" id="UP000557392">
    <property type="component" value="Unassembled WGS sequence"/>
</dbReference>
<dbReference type="AlphaFoldDB" id="A0A7W6JRK1"/>